<protein>
    <recommendedName>
        <fullName evidence="4">RHS repeat-associated core domain-containing protein</fullName>
    </recommendedName>
</protein>
<dbReference type="InterPro" id="IPR050708">
    <property type="entry name" value="T6SS_VgrG/RHS"/>
</dbReference>
<feature type="compositionally biased region" description="Gly residues" evidence="1">
    <location>
        <begin position="2806"/>
        <end position="2817"/>
    </location>
</feature>
<proteinExistence type="predicted"/>
<reference evidence="2 3" key="1">
    <citation type="submission" date="2020-04" db="EMBL/GenBank/DDBJ databases">
        <title>Chitinophaga sp. G-6-1-13 sp. nov., isolated from soil.</title>
        <authorList>
            <person name="Dahal R.H."/>
            <person name="Chaudhary D.K."/>
        </authorList>
    </citation>
    <scope>NUCLEOTIDE SEQUENCE [LARGE SCALE GENOMIC DNA]</scope>
    <source>
        <strain evidence="2 3">G-6-1-13</strain>
    </source>
</reference>
<evidence type="ECO:0008006" key="4">
    <source>
        <dbReference type="Google" id="ProtNLM"/>
    </source>
</evidence>
<dbReference type="InterPro" id="IPR022385">
    <property type="entry name" value="Rhs_assc_core"/>
</dbReference>
<name>A0A848GNI7_9BACT</name>
<evidence type="ECO:0000313" key="3">
    <source>
        <dbReference type="Proteomes" id="UP000583266"/>
    </source>
</evidence>
<gene>
    <name evidence="2" type="ORF">HHL17_09880</name>
</gene>
<comment type="caution">
    <text evidence="2">The sequence shown here is derived from an EMBL/GenBank/DDBJ whole genome shotgun (WGS) entry which is preliminary data.</text>
</comment>
<organism evidence="2 3">
    <name type="scientific">Chitinophaga fulva</name>
    <dbReference type="NCBI Taxonomy" id="2728842"/>
    <lineage>
        <taxon>Bacteria</taxon>
        <taxon>Pseudomonadati</taxon>
        <taxon>Bacteroidota</taxon>
        <taxon>Chitinophagia</taxon>
        <taxon>Chitinophagales</taxon>
        <taxon>Chitinophagaceae</taxon>
        <taxon>Chitinophaga</taxon>
    </lineage>
</organism>
<keyword evidence="3" id="KW-1185">Reference proteome</keyword>
<dbReference type="PANTHER" id="PTHR32305:SF15">
    <property type="entry name" value="PROTEIN RHSA-RELATED"/>
    <property type="match status" value="1"/>
</dbReference>
<dbReference type="PANTHER" id="PTHR32305">
    <property type="match status" value="1"/>
</dbReference>
<feature type="region of interest" description="Disordered" evidence="1">
    <location>
        <begin position="2764"/>
        <end position="2829"/>
    </location>
</feature>
<accession>A0A848GNI7</accession>
<dbReference type="EMBL" id="JABBGC010000001">
    <property type="protein sequence ID" value="NML37498.1"/>
    <property type="molecule type" value="Genomic_DNA"/>
</dbReference>
<dbReference type="Gene3D" id="2.180.10.10">
    <property type="entry name" value="RHS repeat-associated core"/>
    <property type="match status" value="1"/>
</dbReference>
<evidence type="ECO:0000313" key="2">
    <source>
        <dbReference type="EMBL" id="NML37498.1"/>
    </source>
</evidence>
<dbReference type="NCBIfam" id="TIGR03696">
    <property type="entry name" value="Rhs_assc_core"/>
    <property type="match status" value="1"/>
</dbReference>
<dbReference type="RefSeq" id="WP_169224557.1">
    <property type="nucleotide sequence ID" value="NZ_JABBGC010000001.1"/>
</dbReference>
<dbReference type="Proteomes" id="UP000583266">
    <property type="component" value="Unassembled WGS sequence"/>
</dbReference>
<evidence type="ECO:0000256" key="1">
    <source>
        <dbReference type="SAM" id="MobiDB-lite"/>
    </source>
</evidence>
<sequence length="2945" mass="324390">MLKRYPVLFILTFFLLLCVTGRAQNSVTVKRVLEGSKNELVANATLQVQDSIYFNTDRNKLVLPYQIRNVITFKIDEYNKTYLPDAYDASVTVMLTYTYLDGSGNPRQDSTSTLLKIYSDTSRVHNPRASFVFNNAQNVVARIVDIQVSKPNAIKALVLENEMNILPVYKLDRTADAVKNLQHNNPPNTDDTDEILVTWNAVTGADMYDLEWAYVDYSVLSKYQSQPALIFANNATRVSVRGNSYNIPLLYDNAGSLFVRVRAVQQQNKKARLYTIWNTEVSGVSALSYDFKGHQQKLNWQSDVTYAEDGKRKAVVQYFDGSLRNRQTVTKDNITQRTIVGETYYDQQGRPAVQVLPSPTLSNIIQYSRSFNVAASGQEYAKDQYDYLATPLDYRTAHAAPLDSFFGGTGRYYSSMNPEKDNGINRYTPAAGGYPLTETVYTPDNTGRIAKQGGVGPEYQIASGHETIYSYAGAAQKQLDVIFGTEAGDEKHYFRNTVRDANGQYSVSYLDMHGRTVATALSGSPENTGLKDLDSKNTVTVTDSLSTAGKNMVQDLVAVSHKTQQVETKGNYSFRYSFTPPVVTVNSCAGTPLSYIGLYELEIRITDNENNQLLPNREPYVKVLRNYNAGQIVENGITPGPVEVSFDLMLDKGSYEVTKSLRISKEGLDYYKEKHLPQTVCKSLSEFEQEQQAATPNLGCKPSCSACMARLRSYPDFRDMMLSQMDWNAPTDSVTHRKEIQMAYDKALEDCKALCQTSNLYDDMKKALLLDMTVPSGQYADPAKMRDPRSIFYSDANTQAFYARVTTDYLDANGQPSLVYDPISGLNVRPQQLRPAQFAEYFQASWAENLLSFHPEYGMLVKYETFKASMDWDAKVKAIDSYDKARETGYLNPTGDQANLPFPAETWGIDALAIYDNGALKAELQNGLANYKDDLSLWSLAAISTVCDAKDNACRVNRSYTSNAMYAASSISTGDKNMMWRMFRELYIVLKQRVIYNQLRAACPSCPTDVQLIQEGRNPNFINDMGAMNKAYGDLITNSGSEEATRTKSDAYRQEQYKENCKVYVKTWLSQLSKCTYYSPAALTKITDALLEVCMQGSDSDHPMGASSVKPSSGATLRSFEDVINDYNRNNYINQSENCNGMLVTIPAPYEKKQAAGGKPIFSKPSDCECTRINALYKEYESFGIPAGDGSFSAYLLRTRKVNMSESELATLRDACNGQFAGHFFTNMIELPPLLQCNTGGVCVTCVDFNAAYNSYVTNYPSMTPKVQPATENEVQFNLLFENYMNYRLGLNRTAADYLAFKDSCVAGSYTSDSVCTGSGVGVIPTYTVMPNLAKDMIVKDMKQTSDYGFIMAGSVVRNTSSGANEEACVMKVDANANVVWAKVYSSNGSEHFSRIKRTNDGGYLLSGRSTKSGGVISGQVGIITKINSSGVQQWTRAIDAGTVYGEDIRDVTELSNGDIAFAGCYNLTAEKSKFLVGVISGSGDVTRWIKNIGRNGIGDMGYRVEQDQDTLVLLGLTNNASNFYGTALVKLNRSTGAIISRDLYENGTTKNDIGDLFKMDFGYRLALVESTSWSNSNSQLVILDINKNRSVRSSSRILSGTAGIDRMVVAQTTDWGMIVSPVYNTPDGYSFFKLNVNNDVSWANRVVYKVAPTNTVGAVVPMTGNLSSFARMSSNGYFAAAIHLDNHPGVLELDNQGRAGCSDNTYSVTSSPISYTVTNEYPLHVNNLLTDINKPFLFTITDATPVTNQVGCGTIRTCTKIYNGPYLCPVVIGGNGPGTAPGSPNDVNGCSDNVFFVKSKSIELYRQYRDSISNNFEQQYLSSLRDAFNKEQFTVTHDVSEYHYTLYYYDQAGNLLKTIPPQGVLIDTTVNWLNRVSAARAGGQTLVPAHTLATNYRYNSLNQVIAQQSPDGGVSRFWYDRLGRLAVSQNARQVPNQYSYTLYDELGRVTEVGELSNSEAMTPELGRSPSRLVQWVANAGSSRRQITRTVYDQPNNLIAPVLSSNNVRNRVSYSMVYDNIADTVAARYIAATFYSYDIHGNVDTLVQDYKRGTMADSMNRFKKVIYDYDLLSGKVNQVAYQPGYKDALYHRYIYDAENRLTNVETSHDSIYWENDAFYQYYKHGPLARTVIGQQQVQGIDYAYTLQGWLKGVNGSGGATDMGNDAQPGSPVAKDAFGFTLHYYGNGDYKPIGTGVKSLAGVNTFAGFRPLYNGNIAAMGVHLPILGQPLLYTYQYDVLHRIAGMDANRNLDAASNNWAPQPIPDFQERVTYDGNGNILKYLRNGNNTFAGKPLQMDSLSYFYKPGTNQLDYIRDAISNTAYGSDIDDQSAHNYAYDAIGNLISDKAAGIDSIVWNVYGKIKRIRKTNGTVMDFAYDVAGNRISKSVNGVQTLYVRDATGNVMGVYAANDNENGKGRLIQREAHLYGSSRLGMSTRQVVVDTAQATLPAKNGIGIPKMLTFTRGEKLFELSNHLGNVLATVSDRKKSVSADGTSVDHYDPVISGAQDYYPFGSLMPGRSGYLSEGGWTSGGPGGVTIPATLTVDSRSNNTPAEYAATEWIDFAPGFESGIDDAFVAVIKDAGSVPGDGGSGGTDGTARGYRYGFNGKENDNEIKGEGNQQDYGMRVYDPRVGKFLSVDPLTSAYPFYSPYLYAGNSPIRFVDINGEGPGDGLMAFVRLAYKAPIVLTKYASDKFAQTNAGKATGKTAAQIYVSTLGVVNGSTMLLSFGLYSTPYERLGLPEEYRGWYNGGTLVGKSQPLPEAIVGPGAGASPSFSTPSGRNVIGATRPSVVPSTYVYSNSTNNNGNGSGGESNGEGGSTNYKSPLTGRHLGSKINQKSLAKEWNTVSDGSFEFKVDVDAINAGKAERVGNEFHINNRIYGEHDGTLYPISGEGLYKLDRGAFKALGLLNQFGNTERTRTIMQSMKMEEKTINQATEVYNKINKSH</sequence>